<dbReference type="AlphaFoldDB" id="A0A5J5AMH6"/>
<reference evidence="2 3" key="1">
    <citation type="submission" date="2019-09" db="EMBL/GenBank/DDBJ databases">
        <title>A chromosome-level genome assembly of the Chinese tupelo Nyssa sinensis.</title>
        <authorList>
            <person name="Yang X."/>
            <person name="Kang M."/>
            <person name="Yang Y."/>
            <person name="Xiong H."/>
            <person name="Wang M."/>
            <person name="Zhang Z."/>
            <person name="Wang Z."/>
            <person name="Wu H."/>
            <person name="Ma T."/>
            <person name="Liu J."/>
            <person name="Xi Z."/>
        </authorList>
    </citation>
    <scope>NUCLEOTIDE SEQUENCE [LARGE SCALE GENOMIC DNA]</scope>
    <source>
        <strain evidence="2">J267</strain>
        <tissue evidence="2">Leaf</tissue>
    </source>
</reference>
<evidence type="ECO:0000256" key="1">
    <source>
        <dbReference type="SAM" id="MobiDB-lite"/>
    </source>
</evidence>
<dbReference type="OrthoDB" id="1933597at2759"/>
<gene>
    <name evidence="2" type="ORF">F0562_006096</name>
</gene>
<feature type="compositionally biased region" description="Basic and acidic residues" evidence="1">
    <location>
        <begin position="51"/>
        <end position="60"/>
    </location>
</feature>
<proteinExistence type="predicted"/>
<dbReference type="EMBL" id="CM018043">
    <property type="protein sequence ID" value="KAA8531408.1"/>
    <property type="molecule type" value="Genomic_DNA"/>
</dbReference>
<evidence type="ECO:0000313" key="3">
    <source>
        <dbReference type="Proteomes" id="UP000325577"/>
    </source>
</evidence>
<name>A0A5J5AMH6_9ASTE</name>
<keyword evidence="3" id="KW-1185">Reference proteome</keyword>
<feature type="region of interest" description="Disordered" evidence="1">
    <location>
        <begin position="47"/>
        <end position="69"/>
    </location>
</feature>
<dbReference type="Proteomes" id="UP000325577">
    <property type="component" value="Linkage Group LG2"/>
</dbReference>
<organism evidence="2 3">
    <name type="scientific">Nyssa sinensis</name>
    <dbReference type="NCBI Taxonomy" id="561372"/>
    <lineage>
        <taxon>Eukaryota</taxon>
        <taxon>Viridiplantae</taxon>
        <taxon>Streptophyta</taxon>
        <taxon>Embryophyta</taxon>
        <taxon>Tracheophyta</taxon>
        <taxon>Spermatophyta</taxon>
        <taxon>Magnoliopsida</taxon>
        <taxon>eudicotyledons</taxon>
        <taxon>Gunneridae</taxon>
        <taxon>Pentapetalae</taxon>
        <taxon>asterids</taxon>
        <taxon>Cornales</taxon>
        <taxon>Nyssaceae</taxon>
        <taxon>Nyssa</taxon>
    </lineage>
</organism>
<evidence type="ECO:0000313" key="2">
    <source>
        <dbReference type="EMBL" id="KAA8531408.1"/>
    </source>
</evidence>
<protein>
    <recommendedName>
        <fullName evidence="4">Retrotransposon gag domain-containing protein</fullName>
    </recommendedName>
</protein>
<evidence type="ECO:0008006" key="4">
    <source>
        <dbReference type="Google" id="ProtNLM"/>
    </source>
</evidence>
<accession>A0A5J5AMH6</accession>
<sequence length="248" mass="28653">MFDHRLEQVENELGSLAMGQKELQQAMRASEECLLKHIENMFARFSTHGGRHNDDAESSRGPRRSLSGGGSLVPKIMKLDFPCYDGMEDLTEWICRVEQFFEFQCTEKAEKLPIAGYHLDGDVQLWCQRFKHRREGVNWELSLSSPNRCTCDASRVISPKSGQFGFSGRNIVTIQAFTSSTKKTPFEIVYGREPPTLLAYVHGTSRVEFVDKFLLERNVVIRDVTTNLKIAQERIRKYYDEKRTERNF</sequence>